<dbReference type="RefSeq" id="WP_102768472.1">
    <property type="nucleotide sequence ID" value="NZ_POSP01000003.1"/>
</dbReference>
<feature type="domain" description="Flavin reductase like" evidence="4">
    <location>
        <begin position="13"/>
        <end position="183"/>
    </location>
</feature>
<evidence type="ECO:0000259" key="4">
    <source>
        <dbReference type="Pfam" id="PF01613"/>
    </source>
</evidence>
<evidence type="ECO:0000256" key="1">
    <source>
        <dbReference type="ARBA" id="ARBA00001917"/>
    </source>
</evidence>
<dbReference type="OrthoDB" id="5946411at2"/>
<dbReference type="GO" id="GO:0010181">
    <property type="term" value="F:FMN binding"/>
    <property type="evidence" value="ECO:0007669"/>
    <property type="project" value="InterPro"/>
</dbReference>
<reference evidence="5 6" key="1">
    <citation type="submission" date="2018-01" db="EMBL/GenBank/DDBJ databases">
        <title>Draft genome sequence of Paucibacter aquatile CR182 isolated from freshwater of the Nakdong River.</title>
        <authorList>
            <person name="Choi A."/>
            <person name="Chung E.J."/>
        </authorList>
    </citation>
    <scope>NUCLEOTIDE SEQUENCE [LARGE SCALE GENOMIC DNA]</scope>
    <source>
        <strain evidence="5 6">CR182</strain>
    </source>
</reference>
<comment type="similarity">
    <text evidence="3">Belongs to the flavoredoxin family.</text>
</comment>
<dbReference type="Pfam" id="PF01613">
    <property type="entry name" value="Flavin_Reduct"/>
    <property type="match status" value="1"/>
</dbReference>
<proteinExistence type="inferred from homology"/>
<keyword evidence="6" id="KW-1185">Reference proteome</keyword>
<dbReference type="Proteomes" id="UP000235916">
    <property type="component" value="Unassembled WGS sequence"/>
</dbReference>
<dbReference type="GO" id="GO:0016646">
    <property type="term" value="F:oxidoreductase activity, acting on the CH-NH group of donors, NAD or NADP as acceptor"/>
    <property type="evidence" value="ECO:0007669"/>
    <property type="project" value="UniProtKB-ARBA"/>
</dbReference>
<keyword evidence="2" id="KW-0285">Flavoprotein</keyword>
<evidence type="ECO:0000313" key="5">
    <source>
        <dbReference type="EMBL" id="PND38554.1"/>
    </source>
</evidence>
<dbReference type="InterPro" id="IPR002563">
    <property type="entry name" value="Flavin_Rdtase-like_dom"/>
</dbReference>
<dbReference type="SUPFAM" id="SSF50475">
    <property type="entry name" value="FMN-binding split barrel"/>
    <property type="match status" value="1"/>
</dbReference>
<dbReference type="Gene3D" id="2.30.110.10">
    <property type="entry name" value="Electron Transport, Fmn-binding Protein, Chain A"/>
    <property type="match status" value="1"/>
</dbReference>
<dbReference type="InterPro" id="IPR012349">
    <property type="entry name" value="Split_barrel_FMN-bd"/>
</dbReference>
<dbReference type="PANTHER" id="PTHR43567">
    <property type="entry name" value="FLAVOREDOXIN-RELATED-RELATED"/>
    <property type="match status" value="1"/>
</dbReference>
<protein>
    <submittedName>
        <fullName evidence="5">Flavin reductase</fullName>
    </submittedName>
</protein>
<evidence type="ECO:0000256" key="3">
    <source>
        <dbReference type="ARBA" id="ARBA00038054"/>
    </source>
</evidence>
<dbReference type="PANTHER" id="PTHR43567:SF1">
    <property type="entry name" value="FLAVOREDOXIN"/>
    <property type="match status" value="1"/>
</dbReference>
<sequence length="220" mass="24444">MHRTIEPAIHYWGTPVVLISSLNEDGSANLAPMSSAWWLGWSCMLGLDASSQTLLNLQRQRECVLNLASAANAEAVNRLALCTGTPQLPPHKQWLGYRHVADKFGEAGLSAQPSEQVAPPRVRECQVQLEAQVVDIRPFGTQDPRLPIASCMVELRLLRAHVDETILQPGPQSERIAPAKWLPLLMKFRGLYSGEREALPSRLAQGPEERYAPWKQRPAS</sequence>
<evidence type="ECO:0000313" key="6">
    <source>
        <dbReference type="Proteomes" id="UP000235916"/>
    </source>
</evidence>
<dbReference type="EMBL" id="POSP01000003">
    <property type="protein sequence ID" value="PND38554.1"/>
    <property type="molecule type" value="Genomic_DNA"/>
</dbReference>
<comment type="caution">
    <text evidence="5">The sequence shown here is derived from an EMBL/GenBank/DDBJ whole genome shotgun (WGS) entry which is preliminary data.</text>
</comment>
<accession>A0A2N8KYN2</accession>
<dbReference type="AlphaFoldDB" id="A0A2N8KYN2"/>
<organism evidence="5 6">
    <name type="scientific">Kinneretia aquatilis</name>
    <dbReference type="NCBI Taxonomy" id="2070761"/>
    <lineage>
        <taxon>Bacteria</taxon>
        <taxon>Pseudomonadati</taxon>
        <taxon>Pseudomonadota</taxon>
        <taxon>Betaproteobacteria</taxon>
        <taxon>Burkholderiales</taxon>
        <taxon>Sphaerotilaceae</taxon>
        <taxon>Roseateles</taxon>
    </lineage>
</organism>
<gene>
    <name evidence="5" type="ORF">C1O66_14160</name>
</gene>
<evidence type="ECO:0000256" key="2">
    <source>
        <dbReference type="ARBA" id="ARBA00022630"/>
    </source>
</evidence>
<comment type="cofactor">
    <cofactor evidence="1">
        <name>FMN</name>
        <dbReference type="ChEBI" id="CHEBI:58210"/>
    </cofactor>
</comment>
<name>A0A2N8KYN2_9BURK</name>
<dbReference type="InterPro" id="IPR052174">
    <property type="entry name" value="Flavoredoxin"/>
</dbReference>